<dbReference type="PROSITE" id="PS01284">
    <property type="entry name" value="TNASE_2"/>
    <property type="match status" value="1"/>
</dbReference>
<dbReference type="EMBL" id="SLVV01000004">
    <property type="protein sequence ID" value="TCN25917.1"/>
    <property type="molecule type" value="Genomic_DNA"/>
</dbReference>
<dbReference type="SMART" id="SM00318">
    <property type="entry name" value="SNc"/>
    <property type="match status" value="1"/>
</dbReference>
<dbReference type="InterPro" id="IPR035451">
    <property type="entry name" value="Ada-like_dom_sf"/>
</dbReference>
<reference evidence="7 8" key="1">
    <citation type="journal article" date="2015" name="Stand. Genomic Sci.">
        <title>Genomic Encyclopedia of Bacterial and Archaeal Type Strains, Phase III: the genomes of soil and plant-associated and newly described type strains.</title>
        <authorList>
            <person name="Whitman W.B."/>
            <person name="Woyke T."/>
            <person name="Klenk H.P."/>
            <person name="Zhou Y."/>
            <person name="Lilburn T.G."/>
            <person name="Beck B.J."/>
            <person name="De Vos P."/>
            <person name="Vandamme P."/>
            <person name="Eisen J.A."/>
            <person name="Garrity G."/>
            <person name="Hugenholtz P."/>
            <person name="Kyrpides N.C."/>
        </authorList>
    </citation>
    <scope>NUCLEOTIDE SEQUENCE [LARGE SCALE GENOMIC DNA]</scope>
    <source>
        <strain evidence="7 8">CV53</strain>
    </source>
</reference>
<evidence type="ECO:0000256" key="1">
    <source>
        <dbReference type="ARBA" id="ARBA00022722"/>
    </source>
</evidence>
<evidence type="ECO:0000256" key="5">
    <source>
        <dbReference type="SAM" id="SignalP"/>
    </source>
</evidence>
<evidence type="ECO:0000256" key="3">
    <source>
        <dbReference type="ARBA" id="ARBA00022801"/>
    </source>
</evidence>
<keyword evidence="2" id="KW-0255">Endonuclease</keyword>
<evidence type="ECO:0000256" key="4">
    <source>
        <dbReference type="SAM" id="MobiDB-lite"/>
    </source>
</evidence>
<dbReference type="PROSITE" id="PS01123">
    <property type="entry name" value="TNASE_1"/>
    <property type="match status" value="1"/>
</dbReference>
<feature type="compositionally biased region" description="Polar residues" evidence="4">
    <location>
        <begin position="25"/>
        <end position="45"/>
    </location>
</feature>
<evidence type="ECO:0000256" key="2">
    <source>
        <dbReference type="ARBA" id="ARBA00022759"/>
    </source>
</evidence>
<gene>
    <name evidence="7" type="ORF">EV146_10422</name>
</gene>
<keyword evidence="5" id="KW-0732">Signal</keyword>
<dbReference type="Proteomes" id="UP000295689">
    <property type="component" value="Unassembled WGS sequence"/>
</dbReference>
<dbReference type="PROSITE" id="PS50830">
    <property type="entry name" value="TNASE_3"/>
    <property type="match status" value="1"/>
</dbReference>
<dbReference type="PANTHER" id="PTHR12302">
    <property type="entry name" value="EBNA2 BINDING PROTEIN P100"/>
    <property type="match status" value="1"/>
</dbReference>
<feature type="region of interest" description="Disordered" evidence="4">
    <location>
        <begin position="24"/>
        <end position="54"/>
    </location>
</feature>
<dbReference type="CDD" id="cd00175">
    <property type="entry name" value="SNc"/>
    <property type="match status" value="1"/>
</dbReference>
<sequence>MKACLAMIALLISVVFAGCAPAEEQSGNSQDVENTGVEETQQEQAWTGDEKSPYNQDLKGLKAEVLSVIDGDTLKVRLENGREERVRLTLIDTPETKHPKVGVQPFGKEASKFTTAQLNGKNILLEMDVQERDRYGRILAYVWTGDQLFNEILIERGLARVAEYPPNIKYVDRFRSIQKKAQAAEIGIWSLENYAQEDGYNTTVPSDRKDSESAEEAACKGKIKGNENSYIYHLPDGDYYDTVHANNIIWFCTEEEAKAAGFRASTR</sequence>
<dbReference type="GO" id="GO:0016787">
    <property type="term" value="F:hydrolase activity"/>
    <property type="evidence" value="ECO:0007669"/>
    <property type="project" value="UniProtKB-KW"/>
</dbReference>
<feature type="signal peptide" evidence="5">
    <location>
        <begin position="1"/>
        <end position="17"/>
    </location>
</feature>
<protein>
    <submittedName>
        <fullName evidence="7">Micrococcal nuclease</fullName>
    </submittedName>
</protein>
<dbReference type="Pfam" id="PF00565">
    <property type="entry name" value="SNase"/>
    <property type="match status" value="1"/>
</dbReference>
<dbReference type="AlphaFoldDB" id="A0A4R2BFW3"/>
<name>A0A4R2BFW3_9BACI</name>
<proteinExistence type="predicted"/>
<dbReference type="PROSITE" id="PS51257">
    <property type="entry name" value="PROKAR_LIPOPROTEIN"/>
    <property type="match status" value="1"/>
</dbReference>
<dbReference type="InterPro" id="IPR035437">
    <property type="entry name" value="SNase_OB-fold_sf"/>
</dbReference>
<dbReference type="Gene3D" id="2.40.50.90">
    <property type="match status" value="1"/>
</dbReference>
<keyword evidence="3" id="KW-0378">Hydrolase</keyword>
<dbReference type="InterPro" id="IPR002071">
    <property type="entry name" value="Thermonucl_AS"/>
</dbReference>
<evidence type="ECO:0000259" key="6">
    <source>
        <dbReference type="PROSITE" id="PS50830"/>
    </source>
</evidence>
<dbReference type="PANTHER" id="PTHR12302:SF3">
    <property type="entry name" value="SERINE_THREONINE-PROTEIN KINASE 31"/>
    <property type="match status" value="1"/>
</dbReference>
<dbReference type="RefSeq" id="WP_132003862.1">
    <property type="nucleotide sequence ID" value="NZ_JABUHM010000009.1"/>
</dbReference>
<dbReference type="SUPFAM" id="SSF50199">
    <property type="entry name" value="Staphylococcal nuclease"/>
    <property type="match status" value="1"/>
</dbReference>
<keyword evidence="1" id="KW-0540">Nuclease</keyword>
<dbReference type="Gene3D" id="3.40.10.10">
    <property type="entry name" value="DNA Methylphosphotriester Repair Domain"/>
    <property type="match status" value="1"/>
</dbReference>
<comment type="caution">
    <text evidence="7">The sequence shown here is derived from an EMBL/GenBank/DDBJ whole genome shotgun (WGS) entry which is preliminary data.</text>
</comment>
<feature type="chain" id="PRO_5038546759" evidence="5">
    <location>
        <begin position="18"/>
        <end position="267"/>
    </location>
</feature>
<evidence type="ECO:0000313" key="8">
    <source>
        <dbReference type="Proteomes" id="UP000295689"/>
    </source>
</evidence>
<organism evidence="7 8">
    <name type="scientific">Mesobacillus foraminis</name>
    <dbReference type="NCBI Taxonomy" id="279826"/>
    <lineage>
        <taxon>Bacteria</taxon>
        <taxon>Bacillati</taxon>
        <taxon>Bacillota</taxon>
        <taxon>Bacilli</taxon>
        <taxon>Bacillales</taxon>
        <taxon>Bacillaceae</taxon>
        <taxon>Mesobacillus</taxon>
    </lineage>
</organism>
<keyword evidence="8" id="KW-1185">Reference proteome</keyword>
<dbReference type="InterPro" id="IPR016071">
    <property type="entry name" value="Staphylococal_nuclease_OB-fold"/>
</dbReference>
<dbReference type="GO" id="GO:0004519">
    <property type="term" value="F:endonuclease activity"/>
    <property type="evidence" value="ECO:0007669"/>
    <property type="project" value="UniProtKB-KW"/>
</dbReference>
<feature type="domain" description="TNase-like" evidence="6">
    <location>
        <begin position="59"/>
        <end position="191"/>
    </location>
</feature>
<accession>A0A4R2BFW3</accession>
<evidence type="ECO:0000313" key="7">
    <source>
        <dbReference type="EMBL" id="TCN25917.1"/>
    </source>
</evidence>
<dbReference type="GO" id="GO:0003676">
    <property type="term" value="F:nucleic acid binding"/>
    <property type="evidence" value="ECO:0007669"/>
    <property type="project" value="InterPro"/>
</dbReference>